<dbReference type="AlphaFoldDB" id="X1IGH3"/>
<keyword evidence="1" id="KW-0472">Membrane</keyword>
<keyword evidence="1" id="KW-1133">Transmembrane helix</keyword>
<protein>
    <submittedName>
        <fullName evidence="2">Uncharacterized protein</fullName>
    </submittedName>
</protein>
<feature type="non-terminal residue" evidence="2">
    <location>
        <position position="31"/>
    </location>
</feature>
<reference evidence="2" key="1">
    <citation type="journal article" date="2014" name="Front. Microbiol.">
        <title>High frequency of phylogenetically diverse reductive dehalogenase-homologous genes in deep subseafloor sedimentary metagenomes.</title>
        <authorList>
            <person name="Kawai M."/>
            <person name="Futagami T."/>
            <person name="Toyoda A."/>
            <person name="Takaki Y."/>
            <person name="Nishi S."/>
            <person name="Hori S."/>
            <person name="Arai W."/>
            <person name="Tsubouchi T."/>
            <person name="Morono Y."/>
            <person name="Uchiyama I."/>
            <person name="Ito T."/>
            <person name="Fujiyama A."/>
            <person name="Inagaki F."/>
            <person name="Takami H."/>
        </authorList>
    </citation>
    <scope>NUCLEOTIDE SEQUENCE</scope>
    <source>
        <strain evidence="2">Expedition CK06-06</strain>
    </source>
</reference>
<organism evidence="2">
    <name type="scientific">marine sediment metagenome</name>
    <dbReference type="NCBI Taxonomy" id="412755"/>
    <lineage>
        <taxon>unclassified sequences</taxon>
        <taxon>metagenomes</taxon>
        <taxon>ecological metagenomes</taxon>
    </lineage>
</organism>
<gene>
    <name evidence="2" type="ORF">S03H2_63013</name>
</gene>
<keyword evidence="1" id="KW-0812">Transmembrane</keyword>
<name>X1IGH3_9ZZZZ</name>
<proteinExistence type="predicted"/>
<dbReference type="EMBL" id="BARU01040792">
    <property type="protein sequence ID" value="GAH81476.1"/>
    <property type="molecule type" value="Genomic_DNA"/>
</dbReference>
<evidence type="ECO:0000313" key="2">
    <source>
        <dbReference type="EMBL" id="GAH81476.1"/>
    </source>
</evidence>
<evidence type="ECO:0000256" key="1">
    <source>
        <dbReference type="SAM" id="Phobius"/>
    </source>
</evidence>
<feature type="transmembrane region" description="Helical" evidence="1">
    <location>
        <begin position="6"/>
        <end position="28"/>
    </location>
</feature>
<accession>X1IGH3</accession>
<sequence length="31" mass="3710">MHGFVARNMIHTLTLRFFMVALLIAYFVKMH</sequence>
<comment type="caution">
    <text evidence="2">The sequence shown here is derived from an EMBL/GenBank/DDBJ whole genome shotgun (WGS) entry which is preliminary data.</text>
</comment>